<feature type="region of interest" description="Disordered" evidence="5">
    <location>
        <begin position="5239"/>
        <end position="5260"/>
    </location>
</feature>
<protein>
    <recommendedName>
        <fullName evidence="6">Ig-like domain-containing protein</fullName>
    </recommendedName>
</protein>
<feature type="region of interest" description="Disordered" evidence="5">
    <location>
        <begin position="5274"/>
        <end position="5295"/>
    </location>
</feature>
<feature type="coiled-coil region" evidence="4">
    <location>
        <begin position="2161"/>
        <end position="2188"/>
    </location>
</feature>
<dbReference type="Proteomes" id="UP001153620">
    <property type="component" value="Chromosome 1"/>
</dbReference>
<feature type="domain" description="Ig-like" evidence="6">
    <location>
        <begin position="94"/>
        <end position="183"/>
    </location>
</feature>
<feature type="region of interest" description="Disordered" evidence="5">
    <location>
        <begin position="822"/>
        <end position="847"/>
    </location>
</feature>
<dbReference type="SMART" id="SM01426">
    <property type="entry name" value="SAM_HD_adjacent"/>
    <property type="match status" value="11"/>
</dbReference>
<dbReference type="InterPro" id="IPR050964">
    <property type="entry name" value="Striated_Muscle_Regulatory"/>
</dbReference>
<feature type="domain" description="Ig-like" evidence="6">
    <location>
        <begin position="591"/>
        <end position="669"/>
    </location>
</feature>
<feature type="domain" description="Ig-like" evidence="6">
    <location>
        <begin position="5342"/>
        <end position="5429"/>
    </location>
</feature>
<feature type="compositionally biased region" description="Basic and acidic residues" evidence="5">
    <location>
        <begin position="4647"/>
        <end position="4657"/>
    </location>
</feature>
<evidence type="ECO:0000313" key="7">
    <source>
        <dbReference type="EMBL" id="CAH1707185.1"/>
    </source>
</evidence>
<evidence type="ECO:0000256" key="4">
    <source>
        <dbReference type="SAM" id="Coils"/>
    </source>
</evidence>
<dbReference type="PROSITE" id="PS50835">
    <property type="entry name" value="IG_LIKE"/>
    <property type="match status" value="12"/>
</dbReference>
<feature type="domain" description="Ig-like" evidence="6">
    <location>
        <begin position="5551"/>
        <end position="5662"/>
    </location>
</feature>
<evidence type="ECO:0000259" key="6">
    <source>
        <dbReference type="PROSITE" id="PS50835"/>
    </source>
</evidence>
<feature type="domain" description="Ig-like" evidence="6">
    <location>
        <begin position="5437"/>
        <end position="5537"/>
    </location>
</feature>
<evidence type="ECO:0000256" key="1">
    <source>
        <dbReference type="ARBA" id="ARBA00022737"/>
    </source>
</evidence>
<keyword evidence="4" id="KW-0175">Coiled coil</keyword>
<feature type="region of interest" description="Disordered" evidence="5">
    <location>
        <begin position="4647"/>
        <end position="4678"/>
    </location>
</feature>
<organism evidence="7 8">
    <name type="scientific">Chironomus riparius</name>
    <dbReference type="NCBI Taxonomy" id="315576"/>
    <lineage>
        <taxon>Eukaryota</taxon>
        <taxon>Metazoa</taxon>
        <taxon>Ecdysozoa</taxon>
        <taxon>Arthropoda</taxon>
        <taxon>Hexapoda</taxon>
        <taxon>Insecta</taxon>
        <taxon>Pterygota</taxon>
        <taxon>Neoptera</taxon>
        <taxon>Endopterygota</taxon>
        <taxon>Diptera</taxon>
        <taxon>Nematocera</taxon>
        <taxon>Chironomoidea</taxon>
        <taxon>Chironomidae</taxon>
        <taxon>Chironominae</taxon>
        <taxon>Chironomus</taxon>
    </lineage>
</organism>
<dbReference type="InterPro" id="IPR007110">
    <property type="entry name" value="Ig-like_dom"/>
</dbReference>
<dbReference type="PANTHER" id="PTHR13817">
    <property type="entry name" value="TITIN"/>
    <property type="match status" value="1"/>
</dbReference>
<dbReference type="Gene3D" id="2.60.40.10">
    <property type="entry name" value="Immunoglobulins"/>
    <property type="match status" value="14"/>
</dbReference>
<dbReference type="SMART" id="SM00409">
    <property type="entry name" value="IG"/>
    <property type="match status" value="14"/>
</dbReference>
<evidence type="ECO:0000256" key="5">
    <source>
        <dbReference type="SAM" id="MobiDB-lite"/>
    </source>
</evidence>
<dbReference type="FunFam" id="2.60.40.10:FF:002242">
    <property type="entry name" value="Stretchin-Mlck, isoform U"/>
    <property type="match status" value="1"/>
</dbReference>
<evidence type="ECO:0000313" key="8">
    <source>
        <dbReference type="Proteomes" id="UP001153620"/>
    </source>
</evidence>
<feature type="domain" description="Ig-like" evidence="6">
    <location>
        <begin position="6056"/>
        <end position="6146"/>
    </location>
</feature>
<dbReference type="SMART" id="SM00408">
    <property type="entry name" value="IGc2"/>
    <property type="match status" value="10"/>
</dbReference>
<feature type="compositionally biased region" description="Basic and acidic residues" evidence="5">
    <location>
        <begin position="889"/>
        <end position="907"/>
    </location>
</feature>
<keyword evidence="2" id="KW-1015">Disulfide bond</keyword>
<dbReference type="FunFam" id="2.60.40.10:FF:000031">
    <property type="entry name" value="Myosin-binding protein C, slow type"/>
    <property type="match status" value="1"/>
</dbReference>
<gene>
    <name evidence="7" type="ORF">CHIRRI_LOCUS51</name>
</gene>
<keyword evidence="8" id="KW-1185">Reference proteome</keyword>
<dbReference type="FunFam" id="2.60.40.10:FF:000107">
    <property type="entry name" value="Myosin, light chain kinase a"/>
    <property type="match status" value="2"/>
</dbReference>
<evidence type="ECO:0000256" key="3">
    <source>
        <dbReference type="ARBA" id="ARBA00023319"/>
    </source>
</evidence>
<dbReference type="InterPro" id="IPR013783">
    <property type="entry name" value="Ig-like_fold"/>
</dbReference>
<feature type="coiled-coil region" evidence="4">
    <location>
        <begin position="3548"/>
        <end position="3585"/>
    </location>
</feature>
<feature type="compositionally biased region" description="Basic and acidic residues" evidence="5">
    <location>
        <begin position="5274"/>
        <end position="5283"/>
    </location>
</feature>
<dbReference type="OrthoDB" id="10260894at2759"/>
<feature type="compositionally biased region" description="Basic and acidic residues" evidence="5">
    <location>
        <begin position="4665"/>
        <end position="4678"/>
    </location>
</feature>
<feature type="domain" description="Ig-like" evidence="6">
    <location>
        <begin position="394"/>
        <end position="468"/>
    </location>
</feature>
<dbReference type="SUPFAM" id="SSF48726">
    <property type="entry name" value="Immunoglobulin"/>
    <property type="match status" value="14"/>
</dbReference>
<name>A0A9P0IMZ0_9DIPT</name>
<reference evidence="7" key="1">
    <citation type="submission" date="2022-01" db="EMBL/GenBank/DDBJ databases">
        <authorList>
            <person name="King R."/>
        </authorList>
    </citation>
    <scope>NUCLEOTIDE SEQUENCE</scope>
</reference>
<dbReference type="FunFam" id="2.60.40.10:FF:000032">
    <property type="entry name" value="palladin isoform X1"/>
    <property type="match status" value="1"/>
</dbReference>
<feature type="domain" description="Ig-like" evidence="6">
    <location>
        <begin position="193"/>
        <end position="273"/>
    </location>
</feature>
<keyword evidence="1" id="KW-0677">Repeat</keyword>
<keyword evidence="3" id="KW-0393">Immunoglobulin domain</keyword>
<dbReference type="InterPro" id="IPR003598">
    <property type="entry name" value="Ig_sub2"/>
</dbReference>
<feature type="coiled-coil region" evidence="4">
    <location>
        <begin position="3794"/>
        <end position="3821"/>
    </location>
</feature>
<dbReference type="FunFam" id="2.60.40.10:FF:001894">
    <property type="entry name" value="Stretchin-Mlck, isoform V"/>
    <property type="match status" value="1"/>
</dbReference>
<feature type="region of interest" description="Disordered" evidence="5">
    <location>
        <begin position="873"/>
        <end position="928"/>
    </location>
</feature>
<dbReference type="EMBL" id="OU895877">
    <property type="protein sequence ID" value="CAH1707185.1"/>
    <property type="molecule type" value="Genomic_DNA"/>
</dbReference>
<feature type="coiled-coil region" evidence="4">
    <location>
        <begin position="3318"/>
        <end position="3345"/>
    </location>
</feature>
<feature type="domain" description="Ig-like" evidence="6">
    <location>
        <begin position="5741"/>
        <end position="5829"/>
    </location>
</feature>
<dbReference type="CDD" id="cd00096">
    <property type="entry name" value="Ig"/>
    <property type="match status" value="3"/>
</dbReference>
<dbReference type="Pfam" id="PF07679">
    <property type="entry name" value="I-set"/>
    <property type="match status" value="12"/>
</dbReference>
<reference evidence="7" key="2">
    <citation type="submission" date="2022-10" db="EMBL/GenBank/DDBJ databases">
        <authorList>
            <consortium name="ENA_rothamsted_submissions"/>
            <consortium name="culmorum"/>
            <person name="King R."/>
        </authorList>
    </citation>
    <scope>NUCLEOTIDE SEQUENCE</scope>
</reference>
<dbReference type="PANTHER" id="PTHR13817:SF171">
    <property type="entry name" value="STRETCHIN-MLCK, ISOFORM U"/>
    <property type="match status" value="1"/>
</dbReference>
<evidence type="ECO:0000256" key="2">
    <source>
        <dbReference type="ARBA" id="ARBA00023157"/>
    </source>
</evidence>
<accession>A0A9P0IMZ0</accession>
<sequence>MGSNCCKSDPGNKIYSTVSSNSSVYLKRTRDGKPITNSEKFKVTKTKNAIQLAIQHVQRDDAGHYTLYAKTDTGETAQKDIELLVEDRSFGDNPPVFLRRLNDLAVKVGTRTRLLVEIRSATDVRVTWYRNDRRICENDRINFVNEGSFYCLEISSITLDDGGKWMCMAENLGGRNSCLATLNVLVPKAYKAPEFVEELRALLTEQGTVSLECKVVGVPTPILRWFKDSKEIKAGDVFALTANPDDLTSLGTYTCEAVNCMGKTYSSSKLHISGKTSRESSLQPSTKLHGPPPIFTSELKNINSKIGDSITLGCQVMVPPWPKSVTWYNKEGKIESSEKYKLIEDGMGSYILEIKPAEYSDEGEWKFVVASNEGTVSISTCSVHMDIPKNYRKPRFMENLKAILTEEGLVSFECKVVGFPTPLLRWFKDGHELKPGDVYQLTGTNSLGSYSCIARNCMGEACSSAVLTLEDIQNQLNENERIELQQKNQPPKFIKGLMSCDTKINEEFKFTVQIKATTEPVFSWYRDDLPVDKTNERYEICTEKIGFCHLTIKCVEFVDQAEWKCVATNEFGHSTSTCFLKLQIPRHYKKPRFLECLRAVLTEEGAVNLECKVIGVPQPTLRWFKDGVELKPGDIHRIISGKDGECSLGTYTCEARNCMGVVTSSATLLGYEENYKSIPKPEPANILQRHLSLSTIHEERTSQLYDTPMGDITVDEKGDVSFSFDGKEVSVSLYETPDLTEEEALQIVEMYADQISEHVTEQNIVELPPLRFVKETTQSGNLLMEAVVIDVSPDYFPPEEDMRTEADMEDISVVDAMSQAFEDPLSEQSMSKRRRKEESLKSGEMEEFFSLSQSKQTKLLSILENYVVEEAHSDEEITETDLQTFESAKSSEKGDSDKQKKIIKSDDSLQEQPPKLPPRKRPTLDSKDEDSIYLQDISGEQGDGLKTQTKKKIDVKTIITNKSIIEKVIKTVIIIKQHLIAVENEVIAQSSLMMSPTSGDSSIGIVKSVLEPINAIECKVNEYNGERNVDNLIENLMPDLKSLNHGLSIIEKCVEMDSEGKTLVQRTSVCVIESVGIQMLAFLESLKQVCLHNVQGSLQNESLLIINDMQTGIHITEDTIKSQTLIQEASALEASQRVSETVAQMQQNVPETVPLEVVTTTELPKEANSFKLLCRYILKFQEILETSQQSDVKKETLVEIQKPIIDIQNEIHLIEEKISKNSLKDTIEEKISFKILDTVSPPLYELNKCFEAITKNVESGNKSPKILDPFILPLQEIQTGLALIGHEIDSGFIKKESPIDTEDNQKLIKNVSQNVIYVESNIENIRDVTSTTVYDSLIQLKITISTLVEKIIREPRTKGNLQIIWALKIPLEELNYCFRHIEERSTSGSLRDLLDPLNSLKENMEVVEEKLRQMRVSCNVEDIKKIKNLVDQCDAEIQLFDIIQLDHQERINQQRMSEQQLSEHTNHLSEMQQRSNWTQEKCDVLSNVHQNIVNIQEIIGYENNKSFSEQLSTLKTLAVPLRELSRQIANIREEILLENVNDISINDYKAILKLANPIREICQQLAVITKTSTFETAQIFSSKSDQESLKSLAVSFADLRNCIASIQHECTTLHEIQGEITHPHISLKTARPLEELRLCVEEIIHNIVEPDEISTTLDDISVMKTLSEMSDEVKVESSYNKVKVTETKVETAYIEEKKEEKVIENMQLDVDASDIDEKKSRENQQHVDIKTDVETTKNIEKEDETLKDATEEFKSKEQKFSIDIQTHLLKMKEDMETVMIAVQNMRRPTPEVQTIEKELKIVLNHVSNLPNNVNEMEKIIEIIELAEKSISIRKTSDVILVKYNLESLKKTLKIIIETIYPDHVEKTDKVQEKMEVITEKVDLIEEKIELTDVEMMDATKVKKLDILPQPEKDINITKAENQVKKVKILIKKNISTIPELQGVEQELEFTFENLAEITNNPDKLDRAIEVINVAESKLITANSPELVEIRECFATLKQILITFKSSISAQQVKIEDINKQVENSQVNLTMKSDDLKIVESGDARIENIIESNGKTKLKEENLLIEIAEKIVDQSVTVNIESKTLEIVEIKAENLKIIEEDDPRTDATVVEPVQNILIDEVKESNPESIETGSEKRQFENLNVTEEQVRETVSEVLVNISDESEKQEEIKELTENVQEIKEVKECTETEIQEEPQTGNQKILPAIQECLTITKENIETVFISIKKVRRPTNELQAVEKELSIIFESISELSQNQQKIEKVIEKVEIAESSLVTRKTSDIVIMKENLLVLKKSLIALNDLIKSQKDTVKDIDTKPQNVKTEIIEIKEVLEILEEDKNVKFEEVKASHIESHEKKGEIEKPDLSEPKESNIKFLQSEIQEKLTPTEDKLGPEIEQCLLKTKNAIETVTSSIKKVQRITPELKSVQGELNVMLESVTELTENVQNVEKIIESIEKTEASLVARKTSDVVLVKENLSNLKQCLFALTNIVKSRQSEIIEAKPQLADLKIFESSEELKIVESNECIAEKIQEEIVEKGEEIKLSETVEEKLLTILKVEDKSLESIELDKCIEKSKGEIEHTIESIHKVRRMTPEIQAIETQLSTTFENVKGLQNNDKIIEEILNKIDAAEESIAIRRTSDITDLKGNLANLKQCLVTLRTVVTQHNIQVQTIQIQPQKAVVSVIESKEKLQATKPFLEEKIEATKEKEESKTVDSLLVEPVQEMLKSKEQSEGQKVEEIKESQIEKLVEIPTKVTVCLTKTKTEIENVIASVKKVRRQTNELQAAQEELSNVLEELESLSENPEQLDKIVKTINRAENSLILNKTSDTALVKDNLIKLKEALVLLSYAVETQKESTEELKILESNESLTEKVLKNVQEEIIDQTVDRRISETKIVQEEESESVETEKLQRCIQNSKEEIGQTIESIKKVRKSTPEIQAIEIQLFTTFENVKDILNNQKIIEDILNQVEIAEASVSVGKTSDIVSLKENLSTLKQSLVTLKSVIIHQNAQLKSIDIKPQHGEMSVIGINNDLKIDEQNEETITEKNSISKDVKKIELVTKTEDCIDIKSEIDVTIKSGKTNDEELKMIEDTNLIKELEKLSEAKGQPALQEIQKCLSKTKENIETVTISIKKAHRPTGELQCTEKELAIILENISELPQNQQQIEKIIEKIEAAETSLVARKTSDIILVKENLNSLKQSLVTLNNTIKTQNIQLSTIMDFPEIVNLQVNEVSQDLKVVESNESKVPTVQPLQEIIEKSMVEIENTVEAIKNIPKPTLELQATEKNLITVLENLSDLQHDEKTIEKVLESVTAAETSLTATKTSEIVLIKENLSQLKESLKTLKTNVEELKVNNTESPTSNVKILDLHIIEPSNDLKIIESNEDLAVTDESKQLLEVTLSLAKSRDEIENVMFAIRKARHPPSEVSSVEKILTLTYEQLFELPKDDKFFDKAIESIELAEISLVTRGAGDLIVIKNNLASLKESFIKIISFQNPQKAASLLNELQKPQVAKMSEIHEPKQVKEVKPQELTSKQKLETLIEKTVDSIKNSHRLTPEVQAIEKEFTFTLEKVMNLENDKQEIEKVIELIETAEASFGAKRTSDIVLIKENLALVKETLNILKLTIQSKPIEIIELQQQKPEQAIIVDEKLKEEELVKEIVSKKSEEKQQGSLELKESEEKLSLHTEIHETQKQQPNENVKKLKTEIVSTIESIKKVLRPNTEIQAVERELTMAIEHVNELPNDEKKIENVIAVIENTEASLVAKKTSDIAVVKNNLSELKQTLNLMKTSKKLEIDETELLTGTQKEQEIVLEELRETKKESTDKSNEIQKNEKYIKEGAIVIEQPTNEKIETLKTIIEIEKEKPVVDQTKANKDLKEEMEIEKISLSKDQLSIKSDLECSIQPIKINRPTSELKDTEKIISKTDEKPKEEIKKVTEKPKEEIKKVTEKPKEEIKKVTEKPKEEIRKVDEKPEEEIKKVTEKPEEEIKKVTEKPKEEIKKVIEEPKEEIKKVTEKPKEEITKVTEKPKEEIKKVTEKPKEEIKKVDEKPEEEIKKITEKPEDEIKKVTEKPKEEITKVTEEPKEEIKKVTEKPKEEIKKVTEKPKEEIKKVDEKPEEEIKKVTEKPEDEIKKVTEKPKEEITKVTEEPKEEIKKVTEKPKEEIKKVTEKPKEEIKKVDEKPEEQIKKVTEKPKEEIKKVTEKPKEEIKKVDEKPEEEIKKVTEKPEDEIKKVTEKPKEEITKVTEEPKEEIKKVTEKPKEEIKKVTEKPKEEIKKVDEKPEEEIKKVTEKPKEEIKKVTEKPKEEITKVTEKPKEEIKKVDEKPEEEIKKVTEKPIVETLYVDEKPEEEIKKADEKPKEESKVVDEKSNSKKLDVKLPAEKTKIKIEIVDAIDLIKKIRRATPELNATENELKTILEHIKEFPNNQHELLNIISSIECAETSLATRRTSDIMKVKEKLNSLKSSLCTFKNVEKIVEFEVETLIEQAEVEKNDKLDATEFKTQDSKIEKIGKTVQEEKPEKEINPDENKLWEIEKPKSEGTMLVEPLKCELKSKILESDTMQKLRTEIANVTAIIKNVRRPTPELQSVESELTIFTEKLPKLENKFEEIDRNIKIIVEAENSIKTKKTSDILAVKESFSKFKNLLTEIRDSIKPNIDKEKLTKEEKTENIEQSQRLKPKEENGDEKVEVNKKDEAVEVASLVDETEEINQLKSKEKLKHDETQKSKDVEKSVGLPKIEEKSKLLESAVVQKLRTEIENVSNTIKKVKRPTSELQSTDSELRIIINKLSDIENDVVEINKIIKIIIKTEDSIITKRTSDILEVKESLLCLKNVLQELSDSKKSHIEKPKEEQPKNEEKDGVFKQIEEIIIEEKPEMKLEQEISIQSQKTTENPIEIETPKVFETKKSEQEPKLQEIEIDVKEKIVKIRLDEASLKIKSEIENVIHSIKKSRRPTTEIQTLEKILNADLELKVLVELSKNLTKIEETLKSIEVTESSLATKKTSDMILVKNNINLLKEVLISCKTKLSSSQEIREPEKTSIECLKQEIKREPQKPELPELPELPKEFEQPSEVLLDIHEKDLMSQYIVGIKQDIDEVLVLIKKARRPSAELQTLHEALLDLKPRVDNLSKDSTYFDTVLHIVTKAKTALLTKRTMEMILLREKVTSLESSLILLKSTVITEINGEIIAAKQIEETVTEKTKEKEIIFKENEIVSNNQNAILPEQEEKLNNVLEKSEQEQVKKFDEFLCDPVKLEDTEPQKPARRQKHSETSKIDEIVETKTEKIEKVESKTQKRLESEISPAPTDRLRQRQSHEILTEIQSEVEPVKPLRRKRADELKEEEKSLPRTPETRRKRMPIFIARLKNRSAPENSILKLTCAVSEPEVTARWTKNGMILKDTEKYLIENSNGVLSLEIKNACFQDAGEYYCFVSNSCGEIETSAFVTIFGEDVQPSNTTFTKNLRDSYDQVTNKLIIECNIKTSLDFSNHKIKWYKDDMEMRPSYMTSSGGIPTTYEQEIDENTGRVKLIITYPMNTDCGLYRCCVHDKNSHKVDEISHLVYKIFNPPPHIPLEELEIGEKRNRIVFDNHLNDIYADDTNKSIRLNCKISQCNAQSEIKWYKNNEELPIEDYREKYRFTKSYNRLCLEILHPKLNDAGVYECSVKNQYNETSTKCHVYVNEKAERQRSKTTPRESSFIDFSTGTIIDKEQSVNYQDEIEDSNKILLERSTREIAARIHRSTDLIDIPPSSVTFTATERPNFATPLSDRMVTENSSSVKFTCSLLSPECDISWEKNGIPIRPSSKFTQTFTDGLAILEIFDVSDDDAGKYACTASNKFGDNSTSARLKVYSGFKPSVCMPPTVMRQMKESYNLYNDLLTLECRVRGTPKPHIQWMKDGDYIMPGDKYQQTELPDGTCKLIIQSPDPEEDSGTYTCEAECNGCSDSISHNVQYEGSVENQFNRVHRYYHRDPLKPYFKTGLVDTNVPSGGSIALFVESQANCEAEWYRDRWIVDHKPPKRYIFNDGSGFFACVINHATMDEAAKYSCKLSNPYGTSQSTSFIDVINPNQVGKGQKPPIFLTRPQPEIKIRAGDPFSMSFRVQGEPKPRIQWYKGARDITNAGRTIKEVFNDYVRFSIKESKENDSGIYFITARNRHGVDRSFCQVTVRERQELSSSDAAKLSNIDFTDVSYMKIQLLKNEIKSIFAHIAKHILKREKER</sequence>
<dbReference type="InterPro" id="IPR003599">
    <property type="entry name" value="Ig_sub"/>
</dbReference>
<feature type="domain" description="Ig-like" evidence="6">
    <location>
        <begin position="292"/>
        <end position="377"/>
    </location>
</feature>
<dbReference type="InterPro" id="IPR013098">
    <property type="entry name" value="Ig_I-set"/>
</dbReference>
<proteinExistence type="predicted"/>
<feature type="coiled-coil region" evidence="4">
    <location>
        <begin position="2766"/>
        <end position="2796"/>
    </location>
</feature>
<feature type="domain" description="Ig-like" evidence="6">
    <location>
        <begin position="491"/>
        <end position="583"/>
    </location>
</feature>
<dbReference type="InterPro" id="IPR036179">
    <property type="entry name" value="Ig-like_dom_sf"/>
</dbReference>
<dbReference type="GO" id="GO:0030017">
    <property type="term" value="C:sarcomere"/>
    <property type="evidence" value="ECO:0007669"/>
    <property type="project" value="UniProtKB-ARBA"/>
</dbReference>
<feature type="domain" description="Ig-like" evidence="6">
    <location>
        <begin position="5842"/>
        <end position="5932"/>
    </location>
</feature>
<feature type="region of interest" description="Disordered" evidence="5">
    <location>
        <begin position="4333"/>
        <end position="4353"/>
    </location>
</feature>
<dbReference type="FunFam" id="2.60.40.10:FF:001307">
    <property type="entry name" value="Stretchin-Mlck, isoform V"/>
    <property type="match status" value="3"/>
</dbReference>